<dbReference type="PANTHER" id="PTHR30239:SF0">
    <property type="entry name" value="ACETOLACTATE SYNTHASE SMALL SUBUNIT 1, CHLOROPLASTIC"/>
    <property type="match status" value="1"/>
</dbReference>
<gene>
    <name evidence="10" type="ORF">ATO7_00810</name>
</gene>
<comment type="catalytic activity">
    <reaction evidence="7 8">
        <text>2 pyruvate + H(+) = (2S)-2-acetolactate + CO2</text>
        <dbReference type="Rhea" id="RHEA:25249"/>
        <dbReference type="ChEBI" id="CHEBI:15361"/>
        <dbReference type="ChEBI" id="CHEBI:15378"/>
        <dbReference type="ChEBI" id="CHEBI:16526"/>
        <dbReference type="ChEBI" id="CHEBI:58476"/>
        <dbReference type="EC" id="2.2.1.6"/>
    </reaction>
</comment>
<dbReference type="PANTHER" id="PTHR30239">
    <property type="entry name" value="ACETOLACTATE SYNTHASE SMALL SUBUNIT"/>
    <property type="match status" value="1"/>
</dbReference>
<evidence type="ECO:0000256" key="8">
    <source>
        <dbReference type="RuleBase" id="RU368092"/>
    </source>
</evidence>
<evidence type="ECO:0000256" key="4">
    <source>
        <dbReference type="ARBA" id="ARBA00011744"/>
    </source>
</evidence>
<dbReference type="GO" id="GO:0005829">
    <property type="term" value="C:cytosol"/>
    <property type="evidence" value="ECO:0007669"/>
    <property type="project" value="TreeGrafter"/>
</dbReference>
<dbReference type="AlphaFoldDB" id="A0A1Y1SGC0"/>
<evidence type="ECO:0000313" key="11">
    <source>
        <dbReference type="Proteomes" id="UP000192342"/>
    </source>
</evidence>
<keyword evidence="8" id="KW-0808">Transferase</keyword>
<dbReference type="GO" id="GO:0003984">
    <property type="term" value="F:acetolactate synthase activity"/>
    <property type="evidence" value="ECO:0007669"/>
    <property type="project" value="UniProtKB-UniRule"/>
</dbReference>
<dbReference type="NCBIfam" id="TIGR00119">
    <property type="entry name" value="acolac_sm"/>
    <property type="match status" value="1"/>
</dbReference>
<evidence type="ECO:0000313" key="10">
    <source>
        <dbReference type="EMBL" id="ORE88371.1"/>
    </source>
</evidence>
<comment type="pathway">
    <text evidence="2 8">Amino-acid biosynthesis; L-valine biosynthesis; L-valine from pyruvate: step 1/4.</text>
</comment>
<dbReference type="GO" id="GO:0009099">
    <property type="term" value="P:L-valine biosynthetic process"/>
    <property type="evidence" value="ECO:0007669"/>
    <property type="project" value="UniProtKB-UniRule"/>
</dbReference>
<evidence type="ECO:0000256" key="6">
    <source>
        <dbReference type="ARBA" id="ARBA00023304"/>
    </source>
</evidence>
<dbReference type="Pfam" id="PF22629">
    <property type="entry name" value="ACT_AHAS_ss"/>
    <property type="match status" value="1"/>
</dbReference>
<evidence type="ECO:0000256" key="5">
    <source>
        <dbReference type="ARBA" id="ARBA00022605"/>
    </source>
</evidence>
<accession>A0A1Y1SGC0</accession>
<name>A0A1Y1SGC0_9GAMM</name>
<dbReference type="InterPro" id="IPR004789">
    <property type="entry name" value="Acetalactate_synth_ssu"/>
</dbReference>
<dbReference type="InterPro" id="IPR054480">
    <property type="entry name" value="AHAS_small-like_ACT"/>
</dbReference>
<dbReference type="NCBIfam" id="NF008864">
    <property type="entry name" value="PRK11895.1"/>
    <property type="match status" value="1"/>
</dbReference>
<evidence type="ECO:0000256" key="1">
    <source>
        <dbReference type="ARBA" id="ARBA00004974"/>
    </source>
</evidence>
<comment type="similarity">
    <text evidence="3 8">Belongs to the acetolactate synthase small subunit family.</text>
</comment>
<protein>
    <recommendedName>
        <fullName evidence="8">Acetolactate synthase small subunit</fullName>
        <shortName evidence="8">AHAS</shortName>
        <shortName evidence="8">ALS</shortName>
        <ecNumber evidence="8">2.2.1.6</ecNumber>
    </recommendedName>
    <alternativeName>
        <fullName evidence="8">Acetohydroxy-acid synthase small subunit</fullName>
    </alternativeName>
</protein>
<reference evidence="10 11" key="1">
    <citation type="submission" date="2013-04" db="EMBL/GenBank/DDBJ databases">
        <title>Oceanococcus atlanticus 22II-S10r2 Genome Sequencing.</title>
        <authorList>
            <person name="Lai Q."/>
            <person name="Li G."/>
            <person name="Shao Z."/>
        </authorList>
    </citation>
    <scope>NUCLEOTIDE SEQUENCE [LARGE SCALE GENOMIC DNA]</scope>
    <source>
        <strain evidence="10 11">22II-S10r2</strain>
    </source>
</reference>
<dbReference type="FunFam" id="3.30.70.260:FF:000001">
    <property type="entry name" value="Acetolactate synthase, small subunit"/>
    <property type="match status" value="1"/>
</dbReference>
<comment type="subunit">
    <text evidence="4 8">Dimer of large and small chains.</text>
</comment>
<evidence type="ECO:0000256" key="3">
    <source>
        <dbReference type="ARBA" id="ARBA00006341"/>
    </source>
</evidence>
<dbReference type="InterPro" id="IPR019455">
    <property type="entry name" value="Acetolactate_synth_ssu_C"/>
</dbReference>
<dbReference type="GO" id="GO:1990610">
    <property type="term" value="F:acetolactate synthase regulator activity"/>
    <property type="evidence" value="ECO:0007669"/>
    <property type="project" value="UniProtKB-UniRule"/>
</dbReference>
<dbReference type="SUPFAM" id="SSF55021">
    <property type="entry name" value="ACT-like"/>
    <property type="match status" value="2"/>
</dbReference>
<dbReference type="CDD" id="cd04878">
    <property type="entry name" value="ACT_AHAS"/>
    <property type="match status" value="1"/>
</dbReference>
<dbReference type="Gene3D" id="3.30.70.1150">
    <property type="entry name" value="ACT-like. Chain A, domain 2"/>
    <property type="match status" value="1"/>
</dbReference>
<dbReference type="Proteomes" id="UP000192342">
    <property type="component" value="Unassembled WGS sequence"/>
</dbReference>
<dbReference type="Gene3D" id="3.30.70.260">
    <property type="match status" value="1"/>
</dbReference>
<comment type="caution">
    <text evidence="10">The sequence shown here is derived from an EMBL/GenBank/DDBJ whole genome shotgun (WGS) entry which is preliminary data.</text>
</comment>
<dbReference type="EMBL" id="AQQV01000001">
    <property type="protein sequence ID" value="ORE88371.1"/>
    <property type="molecule type" value="Genomic_DNA"/>
</dbReference>
<dbReference type="GO" id="GO:0009097">
    <property type="term" value="P:isoleucine biosynthetic process"/>
    <property type="evidence" value="ECO:0007669"/>
    <property type="project" value="UniProtKB-UniRule"/>
</dbReference>
<dbReference type="InterPro" id="IPR039557">
    <property type="entry name" value="AHAS_ACT"/>
</dbReference>
<sequence>MPLVAMRHIISVLLANEAGALSRVAGLFSARGYNIESLTVAPTQTPSVSRLTLTTTGSDEVIAQINKQLQKLVDVVDLADWTEGGHIEREILLLKLNVAAEDVESITARAAKYGAQVLDDIPHSLTLEFTGTSSELDDFVADMTRSGQILELVRSGVSAIGCGNQTLKLHG</sequence>
<dbReference type="InterPro" id="IPR027271">
    <property type="entry name" value="Acetolactate_synth/TF_NikR_C"/>
</dbReference>
<dbReference type="UniPathway" id="UPA00047">
    <property type="reaction ID" value="UER00055"/>
</dbReference>
<keyword evidence="5 8" id="KW-0028">Amino-acid biosynthesis</keyword>
<dbReference type="UniPathway" id="UPA00049">
    <property type="reaction ID" value="UER00059"/>
</dbReference>
<dbReference type="InterPro" id="IPR045865">
    <property type="entry name" value="ACT-like_dom_sf"/>
</dbReference>
<comment type="pathway">
    <text evidence="1 8">Amino-acid biosynthesis; L-isoleucine biosynthesis; L-isoleucine from 2-oxobutanoate: step 1/4.</text>
</comment>
<proteinExistence type="inferred from homology"/>
<dbReference type="EC" id="2.2.1.6" evidence="8"/>
<evidence type="ECO:0000256" key="7">
    <source>
        <dbReference type="ARBA" id="ARBA00048670"/>
    </source>
</evidence>
<evidence type="ECO:0000256" key="2">
    <source>
        <dbReference type="ARBA" id="ARBA00005025"/>
    </source>
</evidence>
<organism evidence="10 11">
    <name type="scientific">Oceanococcus atlanticus</name>
    <dbReference type="NCBI Taxonomy" id="1317117"/>
    <lineage>
        <taxon>Bacteria</taxon>
        <taxon>Pseudomonadati</taxon>
        <taxon>Pseudomonadota</taxon>
        <taxon>Gammaproteobacteria</taxon>
        <taxon>Chromatiales</taxon>
        <taxon>Oceanococcaceae</taxon>
        <taxon>Oceanococcus</taxon>
    </lineage>
</organism>
<dbReference type="InterPro" id="IPR002912">
    <property type="entry name" value="ACT_dom"/>
</dbReference>
<feature type="domain" description="ACT" evidence="9">
    <location>
        <begin position="9"/>
        <end position="83"/>
    </location>
</feature>
<keyword evidence="11" id="KW-1185">Reference proteome</keyword>
<dbReference type="Pfam" id="PF10369">
    <property type="entry name" value="ALS_ss_C"/>
    <property type="match status" value="1"/>
</dbReference>
<comment type="function">
    <text evidence="8">Catalyzes the conversion of 2 pyruvate molecules into acetolactate in the first common step of the biosynthetic pathway of the branched-amino acids such as leucine, isoleucine, and valine.</text>
</comment>
<dbReference type="STRING" id="1317117.ATO7_00810"/>
<dbReference type="PROSITE" id="PS51671">
    <property type="entry name" value="ACT"/>
    <property type="match status" value="1"/>
</dbReference>
<keyword evidence="6 8" id="KW-0100">Branched-chain amino acid biosynthesis</keyword>
<evidence type="ECO:0000259" key="9">
    <source>
        <dbReference type="PROSITE" id="PS51671"/>
    </source>
</evidence>